<dbReference type="PANTHER" id="PTHR11455">
    <property type="entry name" value="CRYPTOCHROME"/>
    <property type="match status" value="1"/>
</dbReference>
<dbReference type="InterPro" id="IPR036155">
    <property type="entry name" value="Crypto/Photolyase_N_sf"/>
</dbReference>
<keyword evidence="4 8" id="KW-0285">Flavoprotein</keyword>
<comment type="cofactor">
    <cofactor evidence="1">
        <name>(6R)-5,10-methylene-5,6,7,8-tetrahydrofolate</name>
        <dbReference type="ChEBI" id="CHEBI:15636"/>
    </cofactor>
</comment>
<evidence type="ECO:0000256" key="9">
    <source>
        <dbReference type="RuleBase" id="RU004182"/>
    </source>
</evidence>
<evidence type="ECO:0000313" key="11">
    <source>
        <dbReference type="EMBL" id="EAV46895.1"/>
    </source>
</evidence>
<comment type="similarity">
    <text evidence="9">Belongs to the DNA photolyase family.</text>
</comment>
<evidence type="ECO:0000256" key="7">
    <source>
        <dbReference type="ARBA" id="ARBA00033999"/>
    </source>
</evidence>
<sequence>MWFRRDLRLHDNHALHHALSQSDNVYCVFIFDKNILNDLKSKEDQRIEFIWEALSEMKASLNSLSSDITVIHGDPIHAIPLLLKKYDCEALFFNKDYESYANKRDMRIMEHIQQSSADAYQFKDTVLFEEKEILSQADKPYTVFSPYKNNHLAKLYQKGITQYDCENNKRSFAKIKIEKLLSLDSLGFTKTNLSKLAIPTGSSGGRSLLLDFEKRIDQYKLKRDYPGKKGVSYLSVHNRFGTISIREQALIAINKQSEGSLVWLNELIWRDFYFQILSNFPHINDGKSFKPQFNQLRFENNVTFFEAWKNGRTGFPIIDAAMHQLNKTGFMHNRLRMIVASFLVKDLLIDWRWGESYFAEKLIDFDFSANNGGWQWAASTGCDAQPWFRIFNPLLQSEKFDPEGLFIKKYLPQLTPLSAKEIHRPHFFYEKDPDTFKVKLGEDYPFPIIDHAIQRQKALSMYQAT</sequence>
<dbReference type="InterPro" id="IPR018394">
    <property type="entry name" value="DNA_photolyase_1_CS_C"/>
</dbReference>
<organism evidence="11 12">
    <name type="scientific">Methylophilales bacterium HTCC2181</name>
    <dbReference type="NCBI Taxonomy" id="383631"/>
    <lineage>
        <taxon>Bacteria</taxon>
        <taxon>Pseudomonadati</taxon>
        <taxon>Pseudomonadota</taxon>
        <taxon>Betaproteobacteria</taxon>
        <taxon>Nitrosomonadales</taxon>
        <taxon>OM43 clade</taxon>
    </lineage>
</organism>
<comment type="caution">
    <text evidence="11">The sequence shown here is derived from an EMBL/GenBank/DDBJ whole genome shotgun (WGS) entry which is preliminary data.</text>
</comment>
<dbReference type="Gene3D" id="3.40.50.620">
    <property type="entry name" value="HUPs"/>
    <property type="match status" value="1"/>
</dbReference>
<dbReference type="Pfam" id="PF00875">
    <property type="entry name" value="DNA_photolyase"/>
    <property type="match status" value="1"/>
</dbReference>
<dbReference type="PRINTS" id="PR00147">
    <property type="entry name" value="DNAPHOTLYASE"/>
</dbReference>
<dbReference type="PANTHER" id="PTHR11455:SF9">
    <property type="entry name" value="CRYPTOCHROME CIRCADIAN CLOCK 5 ISOFORM X1"/>
    <property type="match status" value="1"/>
</dbReference>
<keyword evidence="12" id="KW-1185">Reference proteome</keyword>
<evidence type="ECO:0000256" key="1">
    <source>
        <dbReference type="ARBA" id="ARBA00001932"/>
    </source>
</evidence>
<keyword evidence="11" id="KW-0456">Lyase</keyword>
<dbReference type="EC" id="4.1.99.3" evidence="2"/>
<proteinExistence type="inferred from homology"/>
<dbReference type="SUPFAM" id="SSF52425">
    <property type="entry name" value="Cryptochrome/photolyase, N-terminal domain"/>
    <property type="match status" value="1"/>
</dbReference>
<dbReference type="Pfam" id="PF03441">
    <property type="entry name" value="FAD_binding_7"/>
    <property type="match status" value="1"/>
</dbReference>
<dbReference type="InterPro" id="IPR006050">
    <property type="entry name" value="DNA_photolyase_N"/>
</dbReference>
<dbReference type="InterPro" id="IPR036134">
    <property type="entry name" value="Crypto/Photolyase_FAD-like_sf"/>
</dbReference>
<evidence type="ECO:0000256" key="3">
    <source>
        <dbReference type="ARBA" id="ARBA00014046"/>
    </source>
</evidence>
<dbReference type="GO" id="GO:0003904">
    <property type="term" value="F:deoxyribodipyrimidine photo-lyase activity"/>
    <property type="evidence" value="ECO:0007669"/>
    <property type="project" value="UniProtKB-EC"/>
</dbReference>
<dbReference type="GO" id="GO:0071949">
    <property type="term" value="F:FAD binding"/>
    <property type="evidence" value="ECO:0007669"/>
    <property type="project" value="TreeGrafter"/>
</dbReference>
<keyword evidence="5 8" id="KW-0274">FAD</keyword>
<evidence type="ECO:0000256" key="5">
    <source>
        <dbReference type="ARBA" id="ARBA00022827"/>
    </source>
</evidence>
<dbReference type="SUPFAM" id="SSF48173">
    <property type="entry name" value="Cryptochrome/photolyase FAD-binding domain"/>
    <property type="match status" value="1"/>
</dbReference>
<evidence type="ECO:0000259" key="10">
    <source>
        <dbReference type="PROSITE" id="PS51645"/>
    </source>
</evidence>
<evidence type="ECO:0000256" key="6">
    <source>
        <dbReference type="ARBA" id="ARBA00022991"/>
    </source>
</evidence>
<gene>
    <name evidence="11" type="ORF">MB2181_02440</name>
</gene>
<dbReference type="InterPro" id="IPR002081">
    <property type="entry name" value="Cryptochrome/DNA_photolyase_1"/>
</dbReference>
<feature type="binding site" evidence="8">
    <location>
        <position position="219"/>
    </location>
    <ligand>
        <name>FAD</name>
        <dbReference type="ChEBI" id="CHEBI:57692"/>
    </ligand>
</feature>
<dbReference type="InterPro" id="IPR005101">
    <property type="entry name" value="Cryptochr/Photolyase_FAD-bd"/>
</dbReference>
<evidence type="ECO:0000313" key="12">
    <source>
        <dbReference type="Proteomes" id="UP000054262"/>
    </source>
</evidence>
<evidence type="ECO:0000256" key="8">
    <source>
        <dbReference type="PIRSR" id="PIRSR602081-1"/>
    </source>
</evidence>
<dbReference type="GO" id="GO:0003677">
    <property type="term" value="F:DNA binding"/>
    <property type="evidence" value="ECO:0007669"/>
    <property type="project" value="TreeGrafter"/>
</dbReference>
<name>A0P5T5_9PROT</name>
<reference evidence="11 12" key="1">
    <citation type="submission" date="2006-11" db="EMBL/GenBank/DDBJ databases">
        <authorList>
            <person name="Giovannoni S."/>
            <person name="Vergin K."/>
            <person name="Ferriera S."/>
            <person name="Johnson J."/>
            <person name="Kravitz S."/>
            <person name="Beeson K."/>
            <person name="Sutton G."/>
            <person name="Rogers Y.-H."/>
            <person name="Friedman R."/>
            <person name="Frazier M."/>
            <person name="Venter J.C."/>
        </authorList>
    </citation>
    <scope>NUCLEOTIDE SEQUENCE [LARGE SCALE GENOMIC DNA]</scope>
    <source>
        <strain evidence="11 12">HTCC2181</strain>
    </source>
</reference>
<comment type="catalytic activity">
    <reaction evidence="7">
        <text>cyclobutadipyrimidine (in DNA) = 2 pyrimidine residues (in DNA).</text>
        <dbReference type="EC" id="4.1.99.3"/>
    </reaction>
</comment>
<dbReference type="Gene3D" id="1.25.40.80">
    <property type="match status" value="1"/>
</dbReference>
<feature type="binding site" evidence="8">
    <location>
        <position position="263"/>
    </location>
    <ligand>
        <name>FAD</name>
        <dbReference type="ChEBI" id="CHEBI:57692"/>
    </ligand>
</feature>
<evidence type="ECO:0000256" key="4">
    <source>
        <dbReference type="ARBA" id="ARBA00022630"/>
    </source>
</evidence>
<dbReference type="Proteomes" id="UP000054262">
    <property type="component" value="Unassembled WGS sequence"/>
</dbReference>
<dbReference type="Gene3D" id="1.10.579.10">
    <property type="entry name" value="DNA Cyclobutane Dipyrimidine Photolyase, subunit A, domain 3"/>
    <property type="match status" value="1"/>
</dbReference>
<accession>A0P5T5</accession>
<dbReference type="InterPro" id="IPR014729">
    <property type="entry name" value="Rossmann-like_a/b/a_fold"/>
</dbReference>
<dbReference type="GO" id="GO:0009416">
    <property type="term" value="P:response to light stimulus"/>
    <property type="evidence" value="ECO:0007669"/>
    <property type="project" value="TreeGrafter"/>
</dbReference>
<comment type="cofactor">
    <cofactor evidence="8">
        <name>FAD</name>
        <dbReference type="ChEBI" id="CHEBI:57692"/>
    </cofactor>
    <text evidence="8">Binds 1 FAD per subunit.</text>
</comment>
<dbReference type="OrthoDB" id="9772484at2"/>
<feature type="binding site" evidence="8">
    <location>
        <begin position="364"/>
        <end position="366"/>
    </location>
    <ligand>
        <name>FAD</name>
        <dbReference type="ChEBI" id="CHEBI:57692"/>
    </ligand>
</feature>
<dbReference type="EMBL" id="AAUX01000001">
    <property type="protein sequence ID" value="EAV46895.1"/>
    <property type="molecule type" value="Genomic_DNA"/>
</dbReference>
<dbReference type="AlphaFoldDB" id="A0P5T5"/>
<feature type="binding site" evidence="8">
    <location>
        <begin position="266"/>
        <end position="273"/>
    </location>
    <ligand>
        <name>FAD</name>
        <dbReference type="ChEBI" id="CHEBI:57692"/>
    </ligand>
</feature>
<dbReference type="PROSITE" id="PS00691">
    <property type="entry name" value="DNA_PHOTOLYASES_1_2"/>
    <property type="match status" value="1"/>
</dbReference>
<dbReference type="FunFam" id="1.10.579.10:FF:000003">
    <property type="entry name" value="Deoxyribodipyrimidine photo-lyase"/>
    <property type="match status" value="1"/>
</dbReference>
<feature type="domain" description="Photolyase/cryptochrome alpha/beta" evidence="10">
    <location>
        <begin position="1"/>
        <end position="127"/>
    </location>
</feature>
<dbReference type="GO" id="GO:0000719">
    <property type="term" value="P:photoreactive repair"/>
    <property type="evidence" value="ECO:0007669"/>
    <property type="project" value="UniProtKB-ARBA"/>
</dbReference>
<protein>
    <recommendedName>
        <fullName evidence="3">Deoxyribodipyrimidine photo-lyase</fullName>
        <ecNumber evidence="2">4.1.99.3</ecNumber>
    </recommendedName>
</protein>
<keyword evidence="6 9" id="KW-0157">Chromophore</keyword>
<dbReference type="PROSITE" id="PS51645">
    <property type="entry name" value="PHR_CRY_ALPHA_BETA"/>
    <property type="match status" value="1"/>
</dbReference>
<evidence type="ECO:0000256" key="2">
    <source>
        <dbReference type="ARBA" id="ARBA00013149"/>
    </source>
</evidence>